<dbReference type="GO" id="GO:0005886">
    <property type="term" value="C:plasma membrane"/>
    <property type="evidence" value="ECO:0007669"/>
    <property type="project" value="UniProtKB-SubCell"/>
</dbReference>
<dbReference type="Pfam" id="PF01052">
    <property type="entry name" value="FliMN_C"/>
    <property type="match status" value="1"/>
</dbReference>
<evidence type="ECO:0000256" key="5">
    <source>
        <dbReference type="ARBA" id="ARBA00022500"/>
    </source>
</evidence>
<dbReference type="PANTHER" id="PTHR43484:SF1">
    <property type="entry name" value="FLAGELLAR MOTOR SWITCH PROTEIN FLIN"/>
    <property type="match status" value="1"/>
</dbReference>
<keyword evidence="5" id="KW-0145">Chemotaxis</keyword>
<dbReference type="KEGG" id="ccos:Pan44_42770"/>
<gene>
    <name evidence="9" type="primary">fliN</name>
    <name evidence="9" type="ORF">Pan44_42770</name>
</gene>
<protein>
    <recommendedName>
        <fullName evidence="3">Flagellar motor switch protein FliN</fullName>
    </recommendedName>
</protein>
<comment type="similarity">
    <text evidence="2">Belongs to the FliN/MopA/SpaO family.</text>
</comment>
<evidence type="ECO:0000256" key="4">
    <source>
        <dbReference type="ARBA" id="ARBA00022475"/>
    </source>
</evidence>
<dbReference type="PRINTS" id="PR00956">
    <property type="entry name" value="FLGMOTORFLIN"/>
</dbReference>
<evidence type="ECO:0000259" key="8">
    <source>
        <dbReference type="Pfam" id="PF01052"/>
    </source>
</evidence>
<keyword evidence="9" id="KW-0969">Cilium</keyword>
<dbReference type="NCBIfam" id="TIGR02480">
    <property type="entry name" value="fliN"/>
    <property type="match status" value="1"/>
</dbReference>
<dbReference type="InterPro" id="IPR001172">
    <property type="entry name" value="FliN_T3SS_HrcQb"/>
</dbReference>
<dbReference type="InterPro" id="IPR001543">
    <property type="entry name" value="FliN-like_C"/>
</dbReference>
<proteinExistence type="inferred from homology"/>
<dbReference type="Gene3D" id="2.30.330.10">
    <property type="entry name" value="SpoA-like"/>
    <property type="match status" value="1"/>
</dbReference>
<organism evidence="9 10">
    <name type="scientific">Caulifigura coniformis</name>
    <dbReference type="NCBI Taxonomy" id="2527983"/>
    <lineage>
        <taxon>Bacteria</taxon>
        <taxon>Pseudomonadati</taxon>
        <taxon>Planctomycetota</taxon>
        <taxon>Planctomycetia</taxon>
        <taxon>Planctomycetales</taxon>
        <taxon>Planctomycetaceae</taxon>
        <taxon>Caulifigura</taxon>
    </lineage>
</organism>
<evidence type="ECO:0000256" key="6">
    <source>
        <dbReference type="ARBA" id="ARBA00022779"/>
    </source>
</evidence>
<reference evidence="9 10" key="1">
    <citation type="submission" date="2019-02" db="EMBL/GenBank/DDBJ databases">
        <title>Deep-cultivation of Planctomycetes and their phenomic and genomic characterization uncovers novel biology.</title>
        <authorList>
            <person name="Wiegand S."/>
            <person name="Jogler M."/>
            <person name="Boedeker C."/>
            <person name="Pinto D."/>
            <person name="Vollmers J."/>
            <person name="Rivas-Marin E."/>
            <person name="Kohn T."/>
            <person name="Peeters S.H."/>
            <person name="Heuer A."/>
            <person name="Rast P."/>
            <person name="Oberbeckmann S."/>
            <person name="Bunk B."/>
            <person name="Jeske O."/>
            <person name="Meyerdierks A."/>
            <person name="Storesund J.E."/>
            <person name="Kallscheuer N."/>
            <person name="Luecker S."/>
            <person name="Lage O.M."/>
            <person name="Pohl T."/>
            <person name="Merkel B.J."/>
            <person name="Hornburger P."/>
            <person name="Mueller R.-W."/>
            <person name="Bruemmer F."/>
            <person name="Labrenz M."/>
            <person name="Spormann A.M."/>
            <person name="Op den Camp H."/>
            <person name="Overmann J."/>
            <person name="Amann R."/>
            <person name="Jetten M.S.M."/>
            <person name="Mascher T."/>
            <person name="Medema M.H."/>
            <person name="Devos D.P."/>
            <person name="Kaster A.-K."/>
            <person name="Ovreas L."/>
            <person name="Rohde M."/>
            <person name="Galperin M.Y."/>
            <person name="Jogler C."/>
        </authorList>
    </citation>
    <scope>NUCLEOTIDE SEQUENCE [LARGE SCALE GENOMIC DNA]</scope>
    <source>
        <strain evidence="9 10">Pan44</strain>
    </source>
</reference>
<dbReference type="InterPro" id="IPR012826">
    <property type="entry name" value="FliN"/>
</dbReference>
<dbReference type="InterPro" id="IPR036429">
    <property type="entry name" value="SpoA-like_sf"/>
</dbReference>
<evidence type="ECO:0000313" key="9">
    <source>
        <dbReference type="EMBL" id="QDT56225.1"/>
    </source>
</evidence>
<dbReference type="Proteomes" id="UP000315700">
    <property type="component" value="Chromosome"/>
</dbReference>
<dbReference type="InParanoid" id="A0A517SJD1"/>
<dbReference type="EMBL" id="CP036271">
    <property type="protein sequence ID" value="QDT56225.1"/>
    <property type="molecule type" value="Genomic_DNA"/>
</dbReference>
<feature type="domain" description="Flagellar motor switch protein FliN-like C-terminal" evidence="8">
    <location>
        <begin position="50"/>
        <end position="118"/>
    </location>
</feature>
<comment type="subcellular location">
    <subcellularLocation>
        <location evidence="1">Cell membrane</location>
        <topology evidence="1">Peripheral membrane protein</topology>
        <orientation evidence="1">Cytoplasmic side</orientation>
    </subcellularLocation>
</comment>
<dbReference type="GO" id="GO:0009425">
    <property type="term" value="C:bacterial-type flagellum basal body"/>
    <property type="evidence" value="ECO:0007669"/>
    <property type="project" value="InterPro"/>
</dbReference>
<keyword evidence="4" id="KW-1003">Cell membrane</keyword>
<dbReference type="GO" id="GO:0003774">
    <property type="term" value="F:cytoskeletal motor activity"/>
    <property type="evidence" value="ECO:0007669"/>
    <property type="project" value="InterPro"/>
</dbReference>
<dbReference type="InterPro" id="IPR051469">
    <property type="entry name" value="FliN/MopA/SpaO"/>
</dbReference>
<dbReference type="RefSeq" id="WP_145033351.1">
    <property type="nucleotide sequence ID" value="NZ_CP036271.1"/>
</dbReference>
<evidence type="ECO:0000256" key="7">
    <source>
        <dbReference type="ARBA" id="ARBA00023136"/>
    </source>
</evidence>
<dbReference type="GO" id="GO:0071973">
    <property type="term" value="P:bacterial-type flagellum-dependent cell motility"/>
    <property type="evidence" value="ECO:0007669"/>
    <property type="project" value="InterPro"/>
</dbReference>
<keyword evidence="9" id="KW-0966">Cell projection</keyword>
<evidence type="ECO:0000256" key="1">
    <source>
        <dbReference type="ARBA" id="ARBA00004413"/>
    </source>
</evidence>
<keyword evidence="6" id="KW-0283">Flagellar rotation</keyword>
<evidence type="ECO:0000256" key="2">
    <source>
        <dbReference type="ARBA" id="ARBA00009226"/>
    </source>
</evidence>
<evidence type="ECO:0000313" key="10">
    <source>
        <dbReference type="Proteomes" id="UP000315700"/>
    </source>
</evidence>
<keyword evidence="7" id="KW-0472">Membrane</keyword>
<dbReference type="PANTHER" id="PTHR43484">
    <property type="match status" value="1"/>
</dbReference>
<dbReference type="GO" id="GO:0006935">
    <property type="term" value="P:chemotaxis"/>
    <property type="evidence" value="ECO:0007669"/>
    <property type="project" value="UniProtKB-KW"/>
</dbReference>
<keyword evidence="10" id="KW-1185">Reference proteome</keyword>
<sequence length="130" mass="13413">MAAGQESTERLAMPGEAGAGADALVEIQPAEFPAMSSRGSGGATRPLSRFYDVKVTVTVELGRTSIPLSEMLKLNEGAVVELNRAVGEPVDLVADGVLLARGEIVVVNDCYGIRITEVNAAGPSGDATKN</sequence>
<dbReference type="SUPFAM" id="SSF101801">
    <property type="entry name" value="Surface presentation of antigens (SPOA)"/>
    <property type="match status" value="1"/>
</dbReference>
<dbReference type="FunCoup" id="A0A517SJD1">
    <property type="interactions" value="30"/>
</dbReference>
<evidence type="ECO:0000256" key="3">
    <source>
        <dbReference type="ARBA" id="ARBA00021897"/>
    </source>
</evidence>
<keyword evidence="9" id="KW-0282">Flagellum</keyword>
<name>A0A517SJD1_9PLAN</name>
<dbReference type="AlphaFoldDB" id="A0A517SJD1"/>
<accession>A0A517SJD1</accession>
<dbReference type="OrthoDB" id="9773459at2"/>